<dbReference type="GO" id="GO:0008270">
    <property type="term" value="F:zinc ion binding"/>
    <property type="evidence" value="ECO:0007669"/>
    <property type="project" value="UniProtKB-KW"/>
</dbReference>
<proteinExistence type="predicted"/>
<keyword evidence="5" id="KW-0862">Zinc</keyword>
<dbReference type="PROSITE" id="PS00028">
    <property type="entry name" value="ZINC_FINGER_C2H2_1"/>
    <property type="match status" value="1"/>
</dbReference>
<feature type="domain" description="C2H2-type" evidence="9">
    <location>
        <begin position="83"/>
        <end position="110"/>
    </location>
</feature>
<dbReference type="InterPro" id="IPR013087">
    <property type="entry name" value="Znf_C2H2_type"/>
</dbReference>
<dbReference type="GO" id="GO:0005634">
    <property type="term" value="C:nucleus"/>
    <property type="evidence" value="ECO:0007669"/>
    <property type="project" value="UniProtKB-SubCell"/>
</dbReference>
<protein>
    <submittedName>
        <fullName evidence="10">Transcription factor Sp1</fullName>
    </submittedName>
</protein>
<keyword evidence="7" id="KW-0539">Nucleus</keyword>
<keyword evidence="11" id="KW-1185">Reference proteome</keyword>
<name>A0A5N5T473_9CRUS</name>
<comment type="caution">
    <text evidence="10">The sequence shown here is derived from an EMBL/GenBank/DDBJ whole genome shotgun (WGS) entry which is preliminary data.</text>
</comment>
<comment type="subcellular location">
    <subcellularLocation>
        <location evidence="1">Nucleus</location>
    </subcellularLocation>
</comment>
<dbReference type="SMART" id="SM00355">
    <property type="entry name" value="ZnF_C2H2"/>
    <property type="match status" value="3"/>
</dbReference>
<keyword evidence="4 8" id="KW-0863">Zinc-finger</keyword>
<dbReference type="Gene3D" id="3.30.160.60">
    <property type="entry name" value="Classic Zinc Finger"/>
    <property type="match status" value="3"/>
</dbReference>
<evidence type="ECO:0000256" key="2">
    <source>
        <dbReference type="ARBA" id="ARBA00022723"/>
    </source>
</evidence>
<evidence type="ECO:0000259" key="9">
    <source>
        <dbReference type="PROSITE" id="PS50157"/>
    </source>
</evidence>
<evidence type="ECO:0000256" key="5">
    <source>
        <dbReference type="ARBA" id="ARBA00022833"/>
    </source>
</evidence>
<evidence type="ECO:0000313" key="10">
    <source>
        <dbReference type="EMBL" id="KAB7501182.1"/>
    </source>
</evidence>
<dbReference type="Pfam" id="PF00096">
    <property type="entry name" value="zf-C2H2"/>
    <property type="match status" value="1"/>
</dbReference>
<evidence type="ECO:0000256" key="1">
    <source>
        <dbReference type="ARBA" id="ARBA00004123"/>
    </source>
</evidence>
<gene>
    <name evidence="10" type="primary">SP1</name>
    <name evidence="10" type="ORF">Anas_14732</name>
</gene>
<evidence type="ECO:0000256" key="4">
    <source>
        <dbReference type="ARBA" id="ARBA00022771"/>
    </source>
</evidence>
<dbReference type="SUPFAM" id="SSF57667">
    <property type="entry name" value="beta-beta-alpha zinc fingers"/>
    <property type="match status" value="2"/>
</dbReference>
<evidence type="ECO:0000256" key="3">
    <source>
        <dbReference type="ARBA" id="ARBA00022737"/>
    </source>
</evidence>
<evidence type="ECO:0000313" key="11">
    <source>
        <dbReference type="Proteomes" id="UP000326759"/>
    </source>
</evidence>
<dbReference type="PANTHER" id="PTHR24403">
    <property type="entry name" value="ZINC FINGER PROTEIN"/>
    <property type="match status" value="1"/>
</dbReference>
<dbReference type="GO" id="GO:0003677">
    <property type="term" value="F:DNA binding"/>
    <property type="evidence" value="ECO:0007669"/>
    <property type="project" value="UniProtKB-KW"/>
</dbReference>
<dbReference type="PROSITE" id="PS50157">
    <property type="entry name" value="ZINC_FINGER_C2H2_2"/>
    <property type="match status" value="2"/>
</dbReference>
<feature type="domain" description="C2H2-type" evidence="9">
    <location>
        <begin position="55"/>
        <end position="82"/>
    </location>
</feature>
<dbReference type="FunFam" id="3.30.160.60:FF:000446">
    <property type="entry name" value="Zinc finger protein"/>
    <property type="match status" value="1"/>
</dbReference>
<evidence type="ECO:0000256" key="6">
    <source>
        <dbReference type="ARBA" id="ARBA00023125"/>
    </source>
</evidence>
<dbReference type="AlphaFoldDB" id="A0A5N5T473"/>
<keyword evidence="2" id="KW-0479">Metal-binding</keyword>
<organism evidence="10 11">
    <name type="scientific">Armadillidium nasatum</name>
    <dbReference type="NCBI Taxonomy" id="96803"/>
    <lineage>
        <taxon>Eukaryota</taxon>
        <taxon>Metazoa</taxon>
        <taxon>Ecdysozoa</taxon>
        <taxon>Arthropoda</taxon>
        <taxon>Crustacea</taxon>
        <taxon>Multicrustacea</taxon>
        <taxon>Malacostraca</taxon>
        <taxon>Eumalacostraca</taxon>
        <taxon>Peracarida</taxon>
        <taxon>Isopoda</taxon>
        <taxon>Oniscidea</taxon>
        <taxon>Crinocheta</taxon>
        <taxon>Armadillidiidae</taxon>
        <taxon>Armadillidium</taxon>
    </lineage>
</organism>
<keyword evidence="6" id="KW-0238">DNA-binding</keyword>
<dbReference type="InterPro" id="IPR036236">
    <property type="entry name" value="Znf_C2H2_sf"/>
</dbReference>
<evidence type="ECO:0000256" key="8">
    <source>
        <dbReference type="PROSITE-ProRule" id="PRU00042"/>
    </source>
</evidence>
<sequence length="281" mass="31529">MPICTNQKPFKNSMQNGAEENTSIFDESTLIMSINISCLRQWLDQLALVTGWNKLKCPICGKICSRSDKLKLHLRIHTGERPYCCTYCHHRSRTSDDLKRHIRTHTGERPYPCPFCPYRASDPSTIRSHKKHRHGDQMNAAAAANASLTGASAATSSSSSPSTVPIAAIPSPLSERERKYVSSPVASLMADFASDSEDKDENASLFTSFIPLYIITDLSDLSHRSQNTSFKFKICIILPHATITRLMMFKIHSRVGSYIGVVHYREKALNFRLHSGEDGYF</sequence>
<accession>A0A5N5T473</accession>
<dbReference type="Proteomes" id="UP000326759">
    <property type="component" value="Unassembled WGS sequence"/>
</dbReference>
<dbReference type="FunFam" id="3.30.160.60:FF:000045">
    <property type="entry name" value="ZFP69 zinc finger protein B"/>
    <property type="match status" value="1"/>
</dbReference>
<reference evidence="10 11" key="1">
    <citation type="journal article" date="2019" name="PLoS Biol.">
        <title>Sex chromosomes control vertical transmission of feminizing Wolbachia symbionts in an isopod.</title>
        <authorList>
            <person name="Becking T."/>
            <person name="Chebbi M.A."/>
            <person name="Giraud I."/>
            <person name="Moumen B."/>
            <person name="Laverre T."/>
            <person name="Caubet Y."/>
            <person name="Peccoud J."/>
            <person name="Gilbert C."/>
            <person name="Cordaux R."/>
        </authorList>
    </citation>
    <scope>NUCLEOTIDE SEQUENCE [LARGE SCALE GENOMIC DNA]</scope>
    <source>
        <strain evidence="10">ANa2</strain>
        <tissue evidence="10">Whole body excluding digestive tract and cuticle</tissue>
    </source>
</reference>
<evidence type="ECO:0000256" key="7">
    <source>
        <dbReference type="ARBA" id="ARBA00023242"/>
    </source>
</evidence>
<dbReference type="PANTHER" id="PTHR24403:SF109">
    <property type="entry name" value="ZINC FINGER PROTEIN 845-LIKE"/>
    <property type="match status" value="1"/>
</dbReference>
<dbReference type="GO" id="GO:0045944">
    <property type="term" value="P:positive regulation of transcription by RNA polymerase II"/>
    <property type="evidence" value="ECO:0007669"/>
    <property type="project" value="TreeGrafter"/>
</dbReference>
<dbReference type="OrthoDB" id="6330646at2759"/>
<dbReference type="EMBL" id="SEYY01011379">
    <property type="protein sequence ID" value="KAB7501182.1"/>
    <property type="molecule type" value="Genomic_DNA"/>
</dbReference>
<keyword evidence="3" id="KW-0677">Repeat</keyword>
<dbReference type="InterPro" id="IPR050688">
    <property type="entry name" value="Zinc_finger/UBP_domain"/>
</dbReference>